<keyword evidence="2" id="KW-1185">Reference proteome</keyword>
<sequence length="139" mass="15714">MGDALAVQVNQGGYHRPGFYVADALCYLGNGHNHSSEDRGKNLFEHGIGMDKHMNACFCLYPYVRSFSVTRYLLIHMMQALRLFASAAFHLAPNAGIALQAGSFFPMRSSKMEACEDSDHVQMRRYQRLRWRGWHANGG</sequence>
<name>A0A1G9CS14_9PROT</name>
<gene>
    <name evidence="1" type="ORF">SAMN05192566_1588</name>
</gene>
<protein>
    <submittedName>
        <fullName evidence="1">Uncharacterized protein</fullName>
    </submittedName>
</protein>
<proteinExistence type="predicted"/>
<reference evidence="2" key="1">
    <citation type="submission" date="2016-10" db="EMBL/GenBank/DDBJ databases">
        <authorList>
            <person name="Varghese N."/>
            <person name="Submissions S."/>
        </authorList>
    </citation>
    <scope>NUCLEOTIDE SEQUENCE [LARGE SCALE GENOMIC DNA]</scope>
    <source>
        <strain evidence="2">CBMB127</strain>
    </source>
</reference>
<dbReference type="AlphaFoldDB" id="A0A1G9CS14"/>
<evidence type="ECO:0000313" key="1">
    <source>
        <dbReference type="EMBL" id="SDK54204.1"/>
    </source>
</evidence>
<accession>A0A1G9CS14</accession>
<organism evidence="1 2">
    <name type="scientific">Methylophilus rhizosphaerae</name>
    <dbReference type="NCBI Taxonomy" id="492660"/>
    <lineage>
        <taxon>Bacteria</taxon>
        <taxon>Pseudomonadati</taxon>
        <taxon>Pseudomonadota</taxon>
        <taxon>Betaproteobacteria</taxon>
        <taxon>Nitrosomonadales</taxon>
        <taxon>Methylophilaceae</taxon>
        <taxon>Methylophilus</taxon>
    </lineage>
</organism>
<evidence type="ECO:0000313" key="2">
    <source>
        <dbReference type="Proteomes" id="UP000198629"/>
    </source>
</evidence>
<dbReference type="STRING" id="492660.SAMN05192566_1588"/>
<dbReference type="EMBL" id="FNFX01000003">
    <property type="protein sequence ID" value="SDK54204.1"/>
    <property type="molecule type" value="Genomic_DNA"/>
</dbReference>
<dbReference type="Proteomes" id="UP000198629">
    <property type="component" value="Unassembled WGS sequence"/>
</dbReference>
<dbReference type="RefSeq" id="WP_091471611.1">
    <property type="nucleotide sequence ID" value="NZ_FNFX01000003.1"/>
</dbReference>